<name>A0A0H2RZ23_9AGAM</name>
<feature type="compositionally biased region" description="Polar residues" evidence="1">
    <location>
        <begin position="997"/>
        <end position="1011"/>
    </location>
</feature>
<dbReference type="EMBL" id="KQ085939">
    <property type="protein sequence ID" value="KLO14773.1"/>
    <property type="molecule type" value="Genomic_DNA"/>
</dbReference>
<sequence>MSFKTISPSCPQALQKAFASLDCMLIKEYGIILCSCSPGLGLPLDSLQKHLKHTHHLDNKYTAAHINHIRNYFNTHQRQPFIWNAENARKILPKISGGWPLPGILIYHDGALCAFEGCGHIIAAGRLQERMKKHWKDDHADFEYMPYTDASYQKIFSMAKSYVHVQCIKLQPSATKEDLFQAQFGPLLENQPLPPDAIEEGRIHPHGKEVLQKLGFYQLLEKHDKSSLKELITLPAKGTFYFPLFQAVQEILKFDPSYNGLLEIREAICKWRNKPGVLFNILYRRATLQEYGVTAVRLLTFVLKSFHSGQFRACVDDTSRDVEVEQGWDVSESGEETSFQFEEIEEDLFEDDGDGDGGESTPFLGEISEDYLESEDDSVNDDAEYIFDPNPIADHSPGKKGKLIIDLSSKQLAACKEVHGILGLLMNAQQSGTLMVKLVESTLNLILSIFTKQPKDVHKGVEKNCIEPFIALISFNFQKGVFKSCKQMTPALSRLMYLNQYSILKKVVQAPNPLDELKKYSIWLTKSHQCPTSLLTKTNGLLTNMSKTEPSPATMEWESRSSSKFIIHSEVSGSNGADVVDIIEVLHSLYKEAHRLLYSEILENLSPQELGFKETDDIFLIASKDQAMFNTKGYGLPTGAFKHLEDGLMVALLKSEKAQEVASVIDGGLFFNTATLSKKLDKIERFLESLFPVAHILGLPKRGTELECCQVLNSEQRPRNVKAYFSQIIIGGGYNKTSGITGKDSKTLHMFPQSVEELLLTYLALVHPFQARVVPLVVKSFDHDFSDFLWASKGKKWTATRFTRILRDKTREISSNGTGFGLHDIRHISAGINDHYDLKQPEPSDSADHVADLSSGHKTATAEGAYAITPQQDQRYSQAFVYNCQDFFKKLHYLFGFDGNSLQLRSEQDLWTISRGKEIEVQSLLLLQNIQAELKVLKQQQDTLSESLDQMVLSHMQMLQSKQGDTVEVKLQSTPFKPTQVTPLLIGDRYRGDPENESPNLTPTKLQSGFHTKSLHAGGSPGPTMTTPTKHSSAKQTPESISMATPSPRALALKAGKEITVDFGSVHSECHPAVTNLSSIVKADRREFSKSSLFQAEVEIIQSALQNKSFSLLGKTVMQRLHYALKSVPKMSRSHAVCCECSATFSGANSQELLYKHFLRKDTDKEHKVAHKLSLSFKLPVEGRGKSAKYYRMDKHGNFGFICEAYGCAKYLPNAAAVKNHIQELSTQEIKDHSRFKYLEYAKKNGPYHHLGTSRLEFEVEDE</sequence>
<dbReference type="InParanoid" id="A0A0H2RZ23"/>
<feature type="region of interest" description="Disordered" evidence="1">
    <location>
        <begin position="987"/>
        <end position="1044"/>
    </location>
</feature>
<proteinExistence type="predicted"/>
<gene>
    <name evidence="2" type="ORF">SCHPADRAFT_939318</name>
</gene>
<organism evidence="2 3">
    <name type="scientific">Schizopora paradoxa</name>
    <dbReference type="NCBI Taxonomy" id="27342"/>
    <lineage>
        <taxon>Eukaryota</taxon>
        <taxon>Fungi</taxon>
        <taxon>Dikarya</taxon>
        <taxon>Basidiomycota</taxon>
        <taxon>Agaricomycotina</taxon>
        <taxon>Agaricomycetes</taxon>
        <taxon>Hymenochaetales</taxon>
        <taxon>Schizoporaceae</taxon>
        <taxon>Schizopora</taxon>
    </lineage>
</organism>
<accession>A0A0H2RZ23</accession>
<dbReference type="Proteomes" id="UP000053477">
    <property type="component" value="Unassembled WGS sequence"/>
</dbReference>
<protein>
    <submittedName>
        <fullName evidence="2">Uncharacterized protein</fullName>
    </submittedName>
</protein>
<dbReference type="STRING" id="27342.A0A0H2RZ23"/>
<dbReference type="OrthoDB" id="3036548at2759"/>
<feature type="compositionally biased region" description="Polar residues" evidence="1">
    <location>
        <begin position="1030"/>
        <end position="1044"/>
    </location>
</feature>
<evidence type="ECO:0000313" key="3">
    <source>
        <dbReference type="Proteomes" id="UP000053477"/>
    </source>
</evidence>
<keyword evidence="3" id="KW-1185">Reference proteome</keyword>
<dbReference type="AlphaFoldDB" id="A0A0H2RZ23"/>
<evidence type="ECO:0000313" key="2">
    <source>
        <dbReference type="EMBL" id="KLO14773.1"/>
    </source>
</evidence>
<evidence type="ECO:0000256" key="1">
    <source>
        <dbReference type="SAM" id="MobiDB-lite"/>
    </source>
</evidence>
<reference evidence="2 3" key="1">
    <citation type="submission" date="2015-04" db="EMBL/GenBank/DDBJ databases">
        <title>Complete genome sequence of Schizopora paradoxa KUC8140, a cosmopolitan wood degrader in East Asia.</title>
        <authorList>
            <consortium name="DOE Joint Genome Institute"/>
            <person name="Min B."/>
            <person name="Park H."/>
            <person name="Jang Y."/>
            <person name="Kim J.-J."/>
            <person name="Kim K.H."/>
            <person name="Pangilinan J."/>
            <person name="Lipzen A."/>
            <person name="Riley R."/>
            <person name="Grigoriev I.V."/>
            <person name="Spatafora J.W."/>
            <person name="Choi I.-G."/>
        </authorList>
    </citation>
    <scope>NUCLEOTIDE SEQUENCE [LARGE SCALE GENOMIC DNA]</scope>
    <source>
        <strain evidence="2 3">KUC8140</strain>
    </source>
</reference>